<gene>
    <name evidence="1" type="ORF">SCARR_04297</name>
</gene>
<accession>A0A6C2UPL2</accession>
<keyword evidence="2" id="KW-1185">Reference proteome</keyword>
<dbReference type="AlphaFoldDB" id="A0A6C2UPL2"/>
<evidence type="ECO:0000313" key="1">
    <source>
        <dbReference type="EMBL" id="VGO22215.1"/>
    </source>
</evidence>
<dbReference type="Proteomes" id="UP000346198">
    <property type="component" value="Unassembled WGS sequence"/>
</dbReference>
<sequence>MCTEPDFDLPESFIKAMRRLEAGEVDAELRVKLAPDTEALVQKIAEQTGLPAGTAASALLAEGIAAYRSKGILF</sequence>
<reference evidence="1 2" key="1">
    <citation type="submission" date="2019-04" db="EMBL/GenBank/DDBJ databases">
        <authorList>
            <person name="Van Vliet M D."/>
        </authorList>
    </citation>
    <scope>NUCLEOTIDE SEQUENCE [LARGE SCALE GENOMIC DNA]</scope>
    <source>
        <strain evidence="1 2">F21</strain>
    </source>
</reference>
<organism evidence="1 2">
    <name type="scientific">Pontiella sulfatireligans</name>
    <dbReference type="NCBI Taxonomy" id="2750658"/>
    <lineage>
        <taxon>Bacteria</taxon>
        <taxon>Pseudomonadati</taxon>
        <taxon>Kiritimatiellota</taxon>
        <taxon>Kiritimatiellia</taxon>
        <taxon>Kiritimatiellales</taxon>
        <taxon>Pontiellaceae</taxon>
        <taxon>Pontiella</taxon>
    </lineage>
</organism>
<dbReference type="RefSeq" id="WP_136063613.1">
    <property type="nucleotide sequence ID" value="NZ_CAAHFH010000002.1"/>
</dbReference>
<dbReference type="EMBL" id="CAAHFH010000002">
    <property type="protein sequence ID" value="VGO22215.1"/>
    <property type="molecule type" value="Genomic_DNA"/>
</dbReference>
<protein>
    <submittedName>
        <fullName evidence="1">Uncharacterized protein</fullName>
    </submittedName>
</protein>
<name>A0A6C2UPL2_9BACT</name>
<proteinExistence type="predicted"/>
<evidence type="ECO:0000313" key="2">
    <source>
        <dbReference type="Proteomes" id="UP000346198"/>
    </source>
</evidence>